<evidence type="ECO:0000256" key="10">
    <source>
        <dbReference type="ARBA" id="ARBA00024479"/>
    </source>
</evidence>
<comment type="similarity">
    <text evidence="3">Belongs to the ATG2 family.</text>
</comment>
<feature type="region of interest" description="Disordered" evidence="12">
    <location>
        <begin position="1330"/>
        <end position="1357"/>
    </location>
</feature>
<feature type="compositionally biased region" description="Low complexity" evidence="12">
    <location>
        <begin position="1545"/>
        <end position="1558"/>
    </location>
</feature>
<keyword evidence="5" id="KW-0813">Transport</keyword>
<evidence type="ECO:0000256" key="5">
    <source>
        <dbReference type="ARBA" id="ARBA00022448"/>
    </source>
</evidence>
<feature type="region of interest" description="Disordered" evidence="12">
    <location>
        <begin position="1505"/>
        <end position="1608"/>
    </location>
</feature>
<feature type="region of interest" description="Disordered" evidence="12">
    <location>
        <begin position="775"/>
        <end position="810"/>
    </location>
</feature>
<sequence length="2063" mass="231175">MKAWEFLSSGWTNFTLPTNIQKRLYKFLLRKAIGQFLANELDLENFDIALVNGSVELRDLDLNLQTLNDCLTDTPFVLESGRVSSISASLPWANFWSGDIALRIQGLHLALRPVNNKPKKYPSKENIKEEDTIMSSSLHFADDFLRTEIEPDQNQALHESIQHSLCDLNAEGDDIADAGLQGLQVLTRVIDKMLAKVKIEIVDSLVRIIHTSAVPLACDRDKTKREYFMDLEIKNISYFDETPAFSTGQPSEPPVNRNLAESSILLPPVADETIKIITFSSPTLHIRSNATPPPVPSQSETTITSQDDDLSETEFYEADEGDSLLFQTSIHSYMSGSITPRGYPRSGSTMSSKPYEALLFSTMDKDNWISVKLRPSYPFNKTSDSPIDAPAIKQLDIFVTHIRAVVTPQQTAFILDLFQSIGSDTFQSSSESHNNNDSDNSDNDNFTDNNKTDILADLGEISSSPSKPRSAPRQNNIPQLKIKLQIGQFEFFALYRQPISWQSSEANSLKDVGHLRLSINQIIARIQQFPQQNPSISRLNQHSSDRARYPLNSATQRPSSVLSSTIDLQITQLALEEWIEKPPGSSRSSQTSSRSMGVRYECYNDILTFDPTMPLDYENQPEFPSVNHRISRTSTSKTEVIRLRIEKRQSYQVNRFINDTQVDLQAFRLAVDPRIADRLENYVYALASLTKNQEKKPARDTGISNNSFGQQVYDDLDQTLNLCQERKKARIKCAFIRLVLYVPDMSQSSTRDEFNDHMHADLLSVDVQKVVASWQSDDGPDESQIPGREDHTIPSAYTPHQTPIDRNLETPKPTKVSVDVNAIYVFVTLAKDQLAHCFFTAMTTLPLSGMRSDRAFAAQSPTFEITSRSPGLYSPMSSARPGYFGAGSDIPSNLFEHLSRNETFNGEQKLHVPMEDQSESAMMFKQRTVETALIVLNCHFPVTRMNLTKPVWDTVQVLQNDLLLWQPKFISTLSTDPETGHQMSVSGSLHDAMGMSDYHQADGRYSLLESSVLSQSHERLGFGSTVPASSLFAIVAVISEAAWDLHYTPENGIPGDYQARFTEFRYFAVMKHLNTNENITTLDIDELALDDMSDPLNIVPVLYKTIPKSLNAKRNTAMVSLFSRLTSFPEINKQDKVTSVVVCNICHRFRSDLSFLENLMQFQKVPEEMVYIDPPAQYIKIYAHVLDTSIDYKPINTPSRGVAVIDDLQVITEIIAGQPLMNIKTYIQSIDVFLSDDASELDEKRAETLLGQVENKTTDPRRYWMTIGLSPVLSIRNLETTVKIKMDPLIPAPATDIAIHNNLLTIEGSSDSFQSLVNFATYIANQGDTVFNKTHTPKKSNKGKSRRRSHVSLSTTKKDMLSSLDEDAFRQNAGTIPERPSGQDSDTLSGLSYVEGYYSGKPSVQPDSSASMFSTSSFIKHGPQKPRRRQAQKPKAEDVIRVLLDNVNELDMVEDYYGVDKKAETKKSLLNLADAILSVRIEDFDVLWKLYDGYDWIYMRDPLRSSPRRPSTAYSSSPASVDSRSRMSREIATENSPSENSHFLSHSPPYSVSEYSVSQGPASEAGFLDESTFSPSLQHDSSREETSLPDSRHRSSKIRSQTNRLKRRSRTAKIEIHLEGISVALDLMPDTSQTGIHLKFSIRDVEMIDNIKTSSWKKFLGYMRPDSSATPRERGSSMVDIELSGIRPVAQDPTQEFRLKVNLLPIRLYVDQDALDFLVNYFTFDKLKLRSTPFTNATIPKPAPEDEDDEDEANPVFFQYVEIFPIVLKVDYKPKYINYGNIKEGQFAELINLFHLDGAEMSLNHVKLTGIAGIERVFEKLGQEWLPHIKNTQVPNMVSGVAPIRSIVNLSSGVADLVLLPLQQYRKDGRIIKGIQKGTHSFARATAIEAINLSARFASGTQVILEHADGFFATPTHVSPNYGGGMDNALSGADALIYATIDHPIDNIQDNESDEDIDGSHSAVSKFADQPSDLSQGFQYAYHSLSKNIGSAAQTIFTIPVEFKDRGSDNQATSAKAVIKAVPVAVLKPMIGLTGAFQSILVGLRNTIDPTRRLQNEDKYKKR</sequence>
<keyword evidence="6" id="KW-0256">Endoplasmic reticulum</keyword>
<comment type="caution">
    <text evidence="13">The sequence shown here is derived from an EMBL/GenBank/DDBJ whole genome shotgun (WGS) entry which is preliminary data.</text>
</comment>
<name>A0ABR3B0V8_PHYBL</name>
<keyword evidence="8" id="KW-0445">Lipid transport</keyword>
<comment type="subcellular location">
    <subcellularLocation>
        <location evidence="1">Endoplasmic reticulum membrane</location>
        <topology evidence="1">Peripheral membrane protein</topology>
    </subcellularLocation>
    <subcellularLocation>
        <location evidence="2">Preautophagosomal structure membrane</location>
        <topology evidence="2">Peripheral membrane protein</topology>
    </subcellularLocation>
</comment>
<comment type="catalytic activity">
    <reaction evidence="11">
        <text>a 1,2-diacyl-sn-glycero-3-phosphoethanolamine(in) = a 1,2-diacyl-sn-glycero-3-phosphoethanolamine(out)</text>
        <dbReference type="Rhea" id="RHEA:38895"/>
        <dbReference type="ChEBI" id="CHEBI:64612"/>
    </reaction>
</comment>
<feature type="compositionally biased region" description="Basic residues" evidence="12">
    <location>
        <begin position="1422"/>
        <end position="1432"/>
    </location>
</feature>
<feature type="region of interest" description="Disordered" evidence="12">
    <location>
        <begin position="287"/>
        <end position="309"/>
    </location>
</feature>
<feature type="region of interest" description="Disordered" evidence="12">
    <location>
        <begin position="1402"/>
        <end position="1436"/>
    </location>
</feature>
<feature type="compositionally biased region" description="Low complexity" evidence="12">
    <location>
        <begin position="1505"/>
        <end position="1522"/>
    </location>
</feature>
<comment type="catalytic activity">
    <reaction evidence="10">
        <text>a 1,2-diacyl-sn-glycero-3-phospho-L-serine(in) = a 1,2-diacyl-sn-glycero-3-phospho-L-serine(out)</text>
        <dbReference type="Rhea" id="RHEA:38663"/>
        <dbReference type="ChEBI" id="CHEBI:57262"/>
    </reaction>
</comment>
<evidence type="ECO:0000256" key="11">
    <source>
        <dbReference type="ARBA" id="ARBA00024615"/>
    </source>
</evidence>
<dbReference type="EMBL" id="JBCLYO010000008">
    <property type="protein sequence ID" value="KAL0086522.1"/>
    <property type="molecule type" value="Genomic_DNA"/>
</dbReference>
<feature type="compositionally biased region" description="Basic and acidic residues" evidence="12">
    <location>
        <begin position="1523"/>
        <end position="1532"/>
    </location>
</feature>
<reference evidence="13 14" key="1">
    <citation type="submission" date="2024-04" db="EMBL/GenBank/DDBJ databases">
        <title>Symmetric and asymmetric DNA N6-adenine methylation regulates different biological responses in Mucorales.</title>
        <authorList>
            <consortium name="Lawrence Berkeley National Laboratory"/>
            <person name="Lax C."/>
            <person name="Mondo S.J."/>
            <person name="Osorio-Concepcion M."/>
            <person name="Muszewska A."/>
            <person name="Corrochano-Luque M."/>
            <person name="Gutierrez G."/>
            <person name="Riley R."/>
            <person name="Lipzen A."/>
            <person name="Guo J."/>
            <person name="Hundley H."/>
            <person name="Amirebrahimi M."/>
            <person name="Ng V."/>
            <person name="Lorenzo-Gutierrez D."/>
            <person name="Binder U."/>
            <person name="Yang J."/>
            <person name="Song Y."/>
            <person name="Canovas D."/>
            <person name="Navarro E."/>
            <person name="Freitag M."/>
            <person name="Gabaldon T."/>
            <person name="Grigoriev I.V."/>
            <person name="Corrochano L.M."/>
            <person name="Nicolas F.E."/>
            <person name="Garre V."/>
        </authorList>
    </citation>
    <scope>NUCLEOTIDE SEQUENCE [LARGE SCALE GENOMIC DNA]</scope>
    <source>
        <strain evidence="13 14">L51</strain>
    </source>
</reference>
<evidence type="ECO:0000256" key="9">
    <source>
        <dbReference type="ARBA" id="ARBA00023136"/>
    </source>
</evidence>
<evidence type="ECO:0000256" key="7">
    <source>
        <dbReference type="ARBA" id="ARBA00023006"/>
    </source>
</evidence>
<keyword evidence="7" id="KW-0072">Autophagy</keyword>
<evidence type="ECO:0000256" key="8">
    <source>
        <dbReference type="ARBA" id="ARBA00023055"/>
    </source>
</evidence>
<feature type="compositionally biased region" description="Basic and acidic residues" evidence="12">
    <location>
        <begin position="1580"/>
        <end position="1593"/>
    </location>
</feature>
<dbReference type="InterPro" id="IPR026849">
    <property type="entry name" value="ATG2"/>
</dbReference>
<evidence type="ECO:0000256" key="2">
    <source>
        <dbReference type="ARBA" id="ARBA00004623"/>
    </source>
</evidence>
<organism evidence="13 14">
    <name type="scientific">Phycomyces blakesleeanus</name>
    <dbReference type="NCBI Taxonomy" id="4837"/>
    <lineage>
        <taxon>Eukaryota</taxon>
        <taxon>Fungi</taxon>
        <taxon>Fungi incertae sedis</taxon>
        <taxon>Mucoromycota</taxon>
        <taxon>Mucoromycotina</taxon>
        <taxon>Mucoromycetes</taxon>
        <taxon>Mucorales</taxon>
        <taxon>Phycomycetaceae</taxon>
        <taxon>Phycomyces</taxon>
    </lineage>
</organism>
<feature type="compositionally biased region" description="Low complexity" evidence="12">
    <location>
        <begin position="1408"/>
        <end position="1417"/>
    </location>
</feature>
<feature type="region of interest" description="Disordered" evidence="12">
    <location>
        <begin position="426"/>
        <end position="451"/>
    </location>
</feature>
<feature type="compositionally biased region" description="Polar residues" evidence="12">
    <location>
        <begin position="1533"/>
        <end position="1544"/>
    </location>
</feature>
<keyword evidence="14" id="KW-1185">Reference proteome</keyword>
<dbReference type="Pfam" id="PF13329">
    <property type="entry name" value="ATG2_CAD"/>
    <property type="match status" value="1"/>
</dbReference>
<dbReference type="Proteomes" id="UP001448207">
    <property type="component" value="Unassembled WGS sequence"/>
</dbReference>
<evidence type="ECO:0000313" key="14">
    <source>
        <dbReference type="Proteomes" id="UP001448207"/>
    </source>
</evidence>
<evidence type="ECO:0000313" key="13">
    <source>
        <dbReference type="EMBL" id="KAL0086522.1"/>
    </source>
</evidence>
<evidence type="ECO:0000256" key="4">
    <source>
        <dbReference type="ARBA" id="ARBA00018070"/>
    </source>
</evidence>
<evidence type="ECO:0000256" key="6">
    <source>
        <dbReference type="ARBA" id="ARBA00022824"/>
    </source>
</evidence>
<proteinExistence type="inferred from homology"/>
<accession>A0ABR3B0V8</accession>
<evidence type="ECO:0000256" key="3">
    <source>
        <dbReference type="ARBA" id="ARBA00009714"/>
    </source>
</evidence>
<feature type="compositionally biased region" description="Low complexity" evidence="12">
    <location>
        <begin position="428"/>
        <end position="449"/>
    </location>
</feature>
<keyword evidence="9" id="KW-0472">Membrane</keyword>
<evidence type="ECO:0000256" key="1">
    <source>
        <dbReference type="ARBA" id="ARBA00004406"/>
    </source>
</evidence>
<feature type="compositionally biased region" description="Basic residues" evidence="12">
    <location>
        <begin position="1335"/>
        <end position="1350"/>
    </location>
</feature>
<gene>
    <name evidence="13" type="ORF">J3Q64DRAFT_1848579</name>
</gene>
<protein>
    <recommendedName>
        <fullName evidence="4">Autophagy-related protein 2</fullName>
    </recommendedName>
</protein>
<dbReference type="PANTHER" id="PTHR13190:SF1">
    <property type="entry name" value="AUTOPHAGY-RELATED 2, ISOFORM A"/>
    <property type="match status" value="1"/>
</dbReference>
<evidence type="ECO:0000256" key="12">
    <source>
        <dbReference type="SAM" id="MobiDB-lite"/>
    </source>
</evidence>
<dbReference type="PANTHER" id="PTHR13190">
    <property type="entry name" value="AUTOPHAGY-RELATED 2, ISOFORM A"/>
    <property type="match status" value="1"/>
</dbReference>